<keyword evidence="1" id="KW-1133">Transmembrane helix</keyword>
<evidence type="ECO:0000313" key="2">
    <source>
        <dbReference type="EMBL" id="MFD1236476.1"/>
    </source>
</evidence>
<gene>
    <name evidence="2" type="ORF">ACFQ34_24595</name>
</gene>
<evidence type="ECO:0000313" key="3">
    <source>
        <dbReference type="Proteomes" id="UP001597182"/>
    </source>
</evidence>
<reference evidence="3" key="1">
    <citation type="journal article" date="2019" name="Int. J. Syst. Evol. Microbiol.">
        <title>The Global Catalogue of Microorganisms (GCM) 10K type strain sequencing project: providing services to taxonomists for standard genome sequencing and annotation.</title>
        <authorList>
            <consortium name="The Broad Institute Genomics Platform"/>
            <consortium name="The Broad Institute Genome Sequencing Center for Infectious Disease"/>
            <person name="Wu L."/>
            <person name="Ma J."/>
        </authorList>
    </citation>
    <scope>NUCLEOTIDE SEQUENCE [LARGE SCALE GENOMIC DNA]</scope>
    <source>
        <strain evidence="3">CCUG 49018</strain>
    </source>
</reference>
<keyword evidence="1" id="KW-0812">Transmembrane</keyword>
<evidence type="ECO:0000256" key="1">
    <source>
        <dbReference type="SAM" id="Phobius"/>
    </source>
</evidence>
<dbReference type="Pfam" id="PF03729">
    <property type="entry name" value="DUF308"/>
    <property type="match status" value="1"/>
</dbReference>
<protein>
    <submittedName>
        <fullName evidence="2">HdeD family acid-resistance protein</fullName>
    </submittedName>
</protein>
<organism evidence="2 3">
    <name type="scientific">Pseudonocardia benzenivorans</name>
    <dbReference type="NCBI Taxonomy" id="228005"/>
    <lineage>
        <taxon>Bacteria</taxon>
        <taxon>Bacillati</taxon>
        <taxon>Actinomycetota</taxon>
        <taxon>Actinomycetes</taxon>
        <taxon>Pseudonocardiales</taxon>
        <taxon>Pseudonocardiaceae</taxon>
        <taxon>Pseudonocardia</taxon>
    </lineage>
</organism>
<keyword evidence="3" id="KW-1185">Reference proteome</keyword>
<dbReference type="Proteomes" id="UP001597182">
    <property type="component" value="Unassembled WGS sequence"/>
</dbReference>
<accession>A0ABW3VMY4</accession>
<dbReference type="InterPro" id="IPR052712">
    <property type="entry name" value="Acid_resist_chaperone_HdeD"/>
</dbReference>
<feature type="transmembrane region" description="Helical" evidence="1">
    <location>
        <begin position="38"/>
        <end position="58"/>
    </location>
</feature>
<dbReference type="PANTHER" id="PTHR34989:SF1">
    <property type="entry name" value="PROTEIN HDED"/>
    <property type="match status" value="1"/>
</dbReference>
<dbReference type="EMBL" id="JBHTMB010000224">
    <property type="protein sequence ID" value="MFD1236476.1"/>
    <property type="molecule type" value="Genomic_DNA"/>
</dbReference>
<feature type="transmembrane region" description="Helical" evidence="1">
    <location>
        <begin position="90"/>
        <end position="114"/>
    </location>
</feature>
<feature type="transmembrane region" description="Helical" evidence="1">
    <location>
        <begin position="65"/>
        <end position="84"/>
    </location>
</feature>
<dbReference type="RefSeq" id="WP_346091719.1">
    <property type="nucleotide sequence ID" value="NZ_BAABKS010000033.1"/>
</dbReference>
<dbReference type="PANTHER" id="PTHR34989">
    <property type="entry name" value="PROTEIN HDED"/>
    <property type="match status" value="1"/>
</dbReference>
<keyword evidence="1" id="KW-0472">Membrane</keyword>
<dbReference type="InterPro" id="IPR005325">
    <property type="entry name" value="DUF308_memb"/>
</dbReference>
<comment type="caution">
    <text evidence="2">The sequence shown here is derived from an EMBL/GenBank/DDBJ whole genome shotgun (WGS) entry which is preliminary data.</text>
</comment>
<feature type="transmembrane region" description="Helical" evidence="1">
    <location>
        <begin position="121"/>
        <end position="142"/>
    </location>
</feature>
<name>A0ABW3VMY4_9PSEU</name>
<feature type="transmembrane region" description="Helical" evidence="1">
    <location>
        <begin position="148"/>
        <end position="167"/>
    </location>
</feature>
<proteinExistence type="predicted"/>
<feature type="transmembrane region" description="Helical" evidence="1">
    <location>
        <begin position="12"/>
        <end position="32"/>
    </location>
</feature>
<sequence>MDDPSTRHRGWEIALAVVLVVGGAFLLSNAVAATLLSIVLIGWTILAAGVLLIVRGVLRRQSSAVFWSALLGGAVLAVLGIVVLRNPVVGAATFTLLAGAMFLVVGAVRIVLAVQLKEHRIVLGLVGVVSLVMGLVVLLNFAVATLTLLGILLGIQMIGEGVVLLVAGRRGLRPGRAAATPTARS</sequence>